<evidence type="ECO:0000256" key="3">
    <source>
        <dbReference type="ARBA" id="ARBA00022692"/>
    </source>
</evidence>
<evidence type="ECO:0000259" key="10">
    <source>
        <dbReference type="PROSITE" id="PS50262"/>
    </source>
</evidence>
<feature type="transmembrane region" description="Helical" evidence="9">
    <location>
        <begin position="213"/>
        <end position="235"/>
    </location>
</feature>
<gene>
    <name evidence="11" type="ORF">MGAL_10B038338</name>
</gene>
<dbReference type="AlphaFoldDB" id="A0A8B6BZM2"/>
<sequence length="252" mass="28752">MEAVDPREKPITNKTLWICIERFIATFPTVTNPCRKMSIIGMTVALYVICVGLVLIYFLIYGNFWSTACNIQGILGNYRKTFLRIYQSTKLIIVFVIVLTYSGVLFRVYKSWRRIQPQLGNTIHVRQAFRRSSVTMTTVQTDFSTYYNDNSSQGHSSTQLPRVGKSKTRVMKTMKMAITLGILILVLLIAALPKIVIGLIVMNEPSLTPAHLVGIQISDLFIYLNPLLDPIIYVLRIDTFRERLKFKCGNTD</sequence>
<name>A0A8B6BZM2_MYTGA</name>
<evidence type="ECO:0000313" key="11">
    <source>
        <dbReference type="EMBL" id="VDH97668.1"/>
    </source>
</evidence>
<dbReference type="PANTHER" id="PTHR24249">
    <property type="entry name" value="HISTAMINE RECEPTOR-RELATED G-PROTEIN COUPLED RECEPTOR"/>
    <property type="match status" value="1"/>
</dbReference>
<dbReference type="OrthoDB" id="10385368at2759"/>
<evidence type="ECO:0000256" key="8">
    <source>
        <dbReference type="ARBA" id="ARBA00023224"/>
    </source>
</evidence>
<evidence type="ECO:0000256" key="7">
    <source>
        <dbReference type="ARBA" id="ARBA00023170"/>
    </source>
</evidence>
<organism evidence="11 12">
    <name type="scientific">Mytilus galloprovincialis</name>
    <name type="common">Mediterranean mussel</name>
    <dbReference type="NCBI Taxonomy" id="29158"/>
    <lineage>
        <taxon>Eukaryota</taxon>
        <taxon>Metazoa</taxon>
        <taxon>Spiralia</taxon>
        <taxon>Lophotrochozoa</taxon>
        <taxon>Mollusca</taxon>
        <taxon>Bivalvia</taxon>
        <taxon>Autobranchia</taxon>
        <taxon>Pteriomorphia</taxon>
        <taxon>Mytilida</taxon>
        <taxon>Mytiloidea</taxon>
        <taxon>Mytilidae</taxon>
        <taxon>Mytilinae</taxon>
        <taxon>Mytilus</taxon>
    </lineage>
</organism>
<dbReference type="Gene3D" id="1.20.1070.10">
    <property type="entry name" value="Rhodopsin 7-helix transmembrane proteins"/>
    <property type="match status" value="1"/>
</dbReference>
<keyword evidence="12" id="KW-1185">Reference proteome</keyword>
<dbReference type="GO" id="GO:0004930">
    <property type="term" value="F:G protein-coupled receptor activity"/>
    <property type="evidence" value="ECO:0007669"/>
    <property type="project" value="UniProtKB-KW"/>
</dbReference>
<keyword evidence="7" id="KW-0675">Receptor</keyword>
<keyword evidence="6 9" id="KW-0472">Membrane</keyword>
<evidence type="ECO:0000256" key="1">
    <source>
        <dbReference type="ARBA" id="ARBA00004651"/>
    </source>
</evidence>
<evidence type="ECO:0000256" key="9">
    <source>
        <dbReference type="SAM" id="Phobius"/>
    </source>
</evidence>
<dbReference type="GO" id="GO:0005886">
    <property type="term" value="C:plasma membrane"/>
    <property type="evidence" value="ECO:0007669"/>
    <property type="project" value="UniProtKB-SubCell"/>
</dbReference>
<keyword evidence="8" id="KW-0807">Transducer</keyword>
<evidence type="ECO:0000256" key="5">
    <source>
        <dbReference type="ARBA" id="ARBA00023040"/>
    </source>
</evidence>
<evidence type="ECO:0000313" key="12">
    <source>
        <dbReference type="Proteomes" id="UP000596742"/>
    </source>
</evidence>
<protein>
    <recommendedName>
        <fullName evidence="10">G-protein coupled receptors family 1 profile domain-containing protein</fullName>
    </recommendedName>
</protein>
<dbReference type="PROSITE" id="PS50262">
    <property type="entry name" value="G_PROTEIN_RECEP_F1_2"/>
    <property type="match status" value="1"/>
</dbReference>
<evidence type="ECO:0000256" key="6">
    <source>
        <dbReference type="ARBA" id="ARBA00023136"/>
    </source>
</evidence>
<proteinExistence type="predicted"/>
<evidence type="ECO:0000256" key="2">
    <source>
        <dbReference type="ARBA" id="ARBA00022475"/>
    </source>
</evidence>
<dbReference type="InterPro" id="IPR000276">
    <property type="entry name" value="GPCR_Rhodpsn"/>
</dbReference>
<comment type="subcellular location">
    <subcellularLocation>
        <location evidence="1">Cell membrane</location>
        <topology evidence="1">Multi-pass membrane protein</topology>
    </subcellularLocation>
</comment>
<dbReference type="Pfam" id="PF00001">
    <property type="entry name" value="7tm_1"/>
    <property type="match status" value="1"/>
</dbReference>
<dbReference type="Proteomes" id="UP000596742">
    <property type="component" value="Unassembled WGS sequence"/>
</dbReference>
<dbReference type="SUPFAM" id="SSF81321">
    <property type="entry name" value="Family A G protein-coupled receptor-like"/>
    <property type="match status" value="1"/>
</dbReference>
<keyword evidence="4 9" id="KW-1133">Transmembrane helix</keyword>
<dbReference type="InterPro" id="IPR017452">
    <property type="entry name" value="GPCR_Rhodpsn_7TM"/>
</dbReference>
<dbReference type="EMBL" id="UYJE01000930">
    <property type="protein sequence ID" value="VDH97668.1"/>
    <property type="molecule type" value="Genomic_DNA"/>
</dbReference>
<dbReference type="InterPro" id="IPR050569">
    <property type="entry name" value="TAAR"/>
</dbReference>
<evidence type="ECO:0000256" key="4">
    <source>
        <dbReference type="ARBA" id="ARBA00022989"/>
    </source>
</evidence>
<dbReference type="PANTHER" id="PTHR24249:SF372">
    <property type="entry name" value="G-PROTEIN COUPLED RECEPTORS FAMILY 1 PROFILE DOMAIN-CONTAINING PROTEIN"/>
    <property type="match status" value="1"/>
</dbReference>
<accession>A0A8B6BZM2</accession>
<keyword evidence="3 9" id="KW-0812">Transmembrane</keyword>
<feature type="domain" description="G-protein coupled receptors family 1 profile" evidence="10">
    <location>
        <begin position="1"/>
        <end position="233"/>
    </location>
</feature>
<comment type="caution">
    <text evidence="11">The sequence shown here is derived from an EMBL/GenBank/DDBJ whole genome shotgun (WGS) entry which is preliminary data.</text>
</comment>
<reference evidence="11" key="1">
    <citation type="submission" date="2018-11" db="EMBL/GenBank/DDBJ databases">
        <authorList>
            <person name="Alioto T."/>
            <person name="Alioto T."/>
        </authorList>
    </citation>
    <scope>NUCLEOTIDE SEQUENCE</scope>
</reference>
<feature type="transmembrane region" description="Helical" evidence="9">
    <location>
        <begin position="85"/>
        <end position="106"/>
    </location>
</feature>
<keyword evidence="2" id="KW-1003">Cell membrane</keyword>
<feature type="transmembrane region" description="Helical" evidence="9">
    <location>
        <begin position="44"/>
        <end position="65"/>
    </location>
</feature>
<keyword evidence="5" id="KW-0297">G-protein coupled receptor</keyword>
<feature type="transmembrane region" description="Helical" evidence="9">
    <location>
        <begin position="177"/>
        <end position="201"/>
    </location>
</feature>